<evidence type="ECO:0000313" key="1">
    <source>
        <dbReference type="EMBL" id="QYW05818.1"/>
    </source>
</evidence>
<organism evidence="1 2">
    <name type="scientific">Vibrio phage vB_VpaP_G1</name>
    <dbReference type="NCBI Taxonomy" id="2862773"/>
    <lineage>
        <taxon>Viruses</taxon>
        <taxon>Duplodnaviria</taxon>
        <taxon>Heunggongvirae</taxon>
        <taxon>Uroviricota</taxon>
        <taxon>Caudoviricetes</taxon>
        <taxon>Autographivirales</taxon>
        <taxon>Youngvirus</taxon>
        <taxon>Youngvirus G1</taxon>
    </lineage>
</organism>
<dbReference type="GeneID" id="77923845"/>
<accession>A0AAE7WUN9</accession>
<proteinExistence type="predicted"/>
<dbReference type="RefSeq" id="YP_010648406.1">
    <property type="nucleotide sequence ID" value="NC_070758.1"/>
</dbReference>
<dbReference type="Proteomes" id="UP000828797">
    <property type="component" value="Segment"/>
</dbReference>
<reference evidence="1" key="1">
    <citation type="submission" date="2021-07" db="EMBL/GenBank/DDBJ databases">
        <authorList>
            <person name="Wang J."/>
            <person name="Yang M."/>
        </authorList>
    </citation>
    <scope>NUCLEOTIDE SEQUENCE</scope>
</reference>
<keyword evidence="2" id="KW-1185">Reference proteome</keyword>
<dbReference type="EMBL" id="MZ592920">
    <property type="protein sequence ID" value="QYW05818.1"/>
    <property type="molecule type" value="Genomic_DNA"/>
</dbReference>
<dbReference type="KEGG" id="vg:77923845"/>
<protein>
    <submittedName>
        <fullName evidence="1">Terminase large subunit</fullName>
    </submittedName>
</protein>
<sequence length="297" mass="33687">MTYPYNAVAEVDEEALAAKLEDEGNALPYLTDEDFANLTDVEQERLIRMEQLRALQTHYKDFKLFLTDVMIELGFTLTKVQAAIGDFMANGPQYLMVEAQRSQAKTTIAAAFCVWTLIHDPKHRVLIISAGGSQATDISTLVIRIIMNMDVLECIRPDKSKGDRVSVEKFDLHYSLRKLDKSASVSCCGITANLQGRRADLLLADDIESQKNSLTALMREQLLAKTLDFTSINQNGRILYLGTPQSSDSIYNTLPERGYEVRIWPGRFPNRDIHQPERTYPIPRYTPVVRLYLQYTA</sequence>
<dbReference type="Gene3D" id="3.40.50.300">
    <property type="entry name" value="P-loop containing nucleotide triphosphate hydrolases"/>
    <property type="match status" value="1"/>
</dbReference>
<name>A0AAE7WUN9_9CAUD</name>
<dbReference type="NCBIfam" id="NF033889">
    <property type="entry name" value="termin_lrg_T7"/>
    <property type="match status" value="1"/>
</dbReference>
<dbReference type="InterPro" id="IPR027417">
    <property type="entry name" value="P-loop_NTPase"/>
</dbReference>
<dbReference type="InterPro" id="IPR047987">
    <property type="entry name" value="Gp19-like_virus"/>
</dbReference>
<evidence type="ECO:0000313" key="2">
    <source>
        <dbReference type="Proteomes" id="UP000828797"/>
    </source>
</evidence>